<reference evidence="5 6" key="1">
    <citation type="journal article" date="2011" name="Science">
        <title>Comparative functional genomics of the fission yeasts.</title>
        <authorList>
            <person name="Rhind N."/>
            <person name="Chen Z."/>
            <person name="Yassour M."/>
            <person name="Thompson D.A."/>
            <person name="Haas B.J."/>
            <person name="Habib N."/>
            <person name="Wapinski I."/>
            <person name="Roy S."/>
            <person name="Lin M.F."/>
            <person name="Heiman D.I."/>
            <person name="Young S.K."/>
            <person name="Furuya K."/>
            <person name="Guo Y."/>
            <person name="Pidoux A."/>
            <person name="Chen H.M."/>
            <person name="Robbertse B."/>
            <person name="Goldberg J.M."/>
            <person name="Aoki K."/>
            <person name="Bayne E.H."/>
            <person name="Berlin A.M."/>
            <person name="Desjardins C.A."/>
            <person name="Dobbs E."/>
            <person name="Dukaj L."/>
            <person name="Fan L."/>
            <person name="FitzGerald M.G."/>
            <person name="French C."/>
            <person name="Gujja S."/>
            <person name="Hansen K."/>
            <person name="Keifenheim D."/>
            <person name="Levin J.Z."/>
            <person name="Mosher R.A."/>
            <person name="Mueller C.A."/>
            <person name="Pfiffner J."/>
            <person name="Priest M."/>
            <person name="Russ C."/>
            <person name="Smialowska A."/>
            <person name="Swoboda P."/>
            <person name="Sykes S.M."/>
            <person name="Vaughn M."/>
            <person name="Vengrova S."/>
            <person name="Yoder R."/>
            <person name="Zeng Q."/>
            <person name="Allshire R."/>
            <person name="Baulcombe D."/>
            <person name="Birren B.W."/>
            <person name="Brown W."/>
            <person name="Ekwall K."/>
            <person name="Kellis M."/>
            <person name="Leatherwood J."/>
            <person name="Levin H."/>
            <person name="Margalit H."/>
            <person name="Martienssen R."/>
            <person name="Nieduszynski C.A."/>
            <person name="Spatafora J.W."/>
            <person name="Friedman N."/>
            <person name="Dalgaard J.Z."/>
            <person name="Baumann P."/>
            <person name="Niki H."/>
            <person name="Regev A."/>
            <person name="Nusbaum C."/>
        </authorList>
    </citation>
    <scope>NUCLEOTIDE SEQUENCE [LARGE SCALE GENOMIC DNA]</scope>
    <source>
        <strain evidence="6">OY26 / ATCC MYA-4695 / CBS 11777 / NBRC 106824 / NRRL Y48691</strain>
    </source>
</reference>
<keyword evidence="6" id="KW-1185">Reference proteome</keyword>
<dbReference type="Gene3D" id="3.30.70.330">
    <property type="match status" value="1"/>
</dbReference>
<keyword evidence="1 2" id="KW-0694">RNA-binding</keyword>
<feature type="compositionally biased region" description="Basic residues" evidence="3">
    <location>
        <begin position="13"/>
        <end position="25"/>
    </location>
</feature>
<name>S9XBD4_SCHCR</name>
<dbReference type="EMBL" id="KE546991">
    <property type="protein sequence ID" value="EPY51076.1"/>
    <property type="molecule type" value="Genomic_DNA"/>
</dbReference>
<dbReference type="RefSeq" id="XP_013023650.1">
    <property type="nucleotide sequence ID" value="XM_013168196.1"/>
</dbReference>
<dbReference type="PANTHER" id="PTHR19965:SF82">
    <property type="entry name" value="THO COMPLEX SUBUNIT 4"/>
    <property type="match status" value="1"/>
</dbReference>
<organism evidence="5 6">
    <name type="scientific">Schizosaccharomyces cryophilus (strain OY26 / ATCC MYA-4695 / CBS 11777 / NBRC 106824 / NRRL Y48691)</name>
    <name type="common">Fission yeast</name>
    <dbReference type="NCBI Taxonomy" id="653667"/>
    <lineage>
        <taxon>Eukaryota</taxon>
        <taxon>Fungi</taxon>
        <taxon>Dikarya</taxon>
        <taxon>Ascomycota</taxon>
        <taxon>Taphrinomycotina</taxon>
        <taxon>Schizosaccharomycetes</taxon>
        <taxon>Schizosaccharomycetales</taxon>
        <taxon>Schizosaccharomycetaceae</taxon>
        <taxon>Schizosaccharomyces</taxon>
    </lineage>
</organism>
<gene>
    <name evidence="5" type="ORF">SPOG_02255</name>
</gene>
<dbReference type="HOGENOM" id="CLU_1066198_0_0_1"/>
<dbReference type="PROSITE" id="PS50102">
    <property type="entry name" value="RRM"/>
    <property type="match status" value="1"/>
</dbReference>
<dbReference type="AlphaFoldDB" id="S9XBD4"/>
<accession>S9XBD4</accession>
<feature type="compositionally biased region" description="Basic and acidic residues" evidence="3">
    <location>
        <begin position="228"/>
        <end position="244"/>
    </location>
</feature>
<evidence type="ECO:0000313" key="6">
    <source>
        <dbReference type="Proteomes" id="UP000015464"/>
    </source>
</evidence>
<feature type="region of interest" description="Disordered" evidence="3">
    <location>
        <begin position="1"/>
        <end position="68"/>
    </location>
</feature>
<dbReference type="OMA" id="GTCRAFF"/>
<dbReference type="InterPro" id="IPR012677">
    <property type="entry name" value="Nucleotide-bd_a/b_plait_sf"/>
</dbReference>
<feature type="compositionally biased region" description="Basic residues" evidence="3">
    <location>
        <begin position="33"/>
        <end position="42"/>
    </location>
</feature>
<dbReference type="CDD" id="cd00590">
    <property type="entry name" value="RRM_SF"/>
    <property type="match status" value="1"/>
</dbReference>
<dbReference type="STRING" id="653667.S9XBD4"/>
<evidence type="ECO:0000313" key="5">
    <source>
        <dbReference type="EMBL" id="EPY51076.1"/>
    </source>
</evidence>
<proteinExistence type="predicted"/>
<dbReference type="PANTHER" id="PTHR19965">
    <property type="entry name" value="RNA AND EXPORT FACTOR BINDING PROTEIN"/>
    <property type="match status" value="1"/>
</dbReference>
<dbReference type="GeneID" id="25036579"/>
<feature type="region of interest" description="Disordered" evidence="3">
    <location>
        <begin position="221"/>
        <end position="263"/>
    </location>
</feature>
<evidence type="ECO:0000256" key="3">
    <source>
        <dbReference type="SAM" id="MobiDB-lite"/>
    </source>
</evidence>
<feature type="domain" description="RRM" evidence="4">
    <location>
        <begin position="88"/>
        <end position="164"/>
    </location>
</feature>
<feature type="compositionally biased region" description="Basic and acidic residues" evidence="3">
    <location>
        <begin position="1"/>
        <end position="12"/>
    </location>
</feature>
<evidence type="ECO:0000259" key="4">
    <source>
        <dbReference type="PROSITE" id="PS50102"/>
    </source>
</evidence>
<feature type="compositionally biased region" description="Polar residues" evidence="3">
    <location>
        <begin position="250"/>
        <end position="263"/>
    </location>
</feature>
<dbReference type="Proteomes" id="UP000015464">
    <property type="component" value="Unassembled WGS sequence"/>
</dbReference>
<dbReference type="Pfam" id="PF00076">
    <property type="entry name" value="RRM_1"/>
    <property type="match status" value="1"/>
</dbReference>
<dbReference type="SMART" id="SM00360">
    <property type="entry name" value="RRM"/>
    <property type="match status" value="1"/>
</dbReference>
<dbReference type="GO" id="GO:0003729">
    <property type="term" value="F:mRNA binding"/>
    <property type="evidence" value="ECO:0007669"/>
    <property type="project" value="TreeGrafter"/>
</dbReference>
<protein>
    <submittedName>
        <fullName evidence="5">THO complex subunit</fullName>
    </submittedName>
</protein>
<dbReference type="InterPro" id="IPR051229">
    <property type="entry name" value="ALYREF_mRNA_export"/>
</dbReference>
<dbReference type="OrthoDB" id="5382468at2759"/>
<dbReference type="SUPFAM" id="SSF54928">
    <property type="entry name" value="RNA-binding domain, RBD"/>
    <property type="match status" value="1"/>
</dbReference>
<sequence>MSLDRSLDEIIKDKKKSSVFRKPRKSDRQNRIDKKRGKRPVKRFTSQIPSIDNEPWQHDLNQEDDLPQSKKLYREKGRDRNSSTESLYIVLIENLHYELSEENVRSFLSEFHPSSILMDYDRAGRSEGTCRAFFSSKEEAEHAVESLDGHFVNNQPIKLFLKPPTSLLDRISSPVNARSSHKKASFKDLRDPGNEKEIAHVHPISHEDLDRELDAYAASYQTPTNCEHMPKESPDNTKPIETENKGFVSVSVQNTEDMQLDNS</sequence>
<evidence type="ECO:0000256" key="1">
    <source>
        <dbReference type="ARBA" id="ARBA00022884"/>
    </source>
</evidence>
<dbReference type="InterPro" id="IPR035979">
    <property type="entry name" value="RBD_domain_sf"/>
</dbReference>
<dbReference type="InterPro" id="IPR000504">
    <property type="entry name" value="RRM_dom"/>
</dbReference>
<dbReference type="GO" id="GO:0005634">
    <property type="term" value="C:nucleus"/>
    <property type="evidence" value="ECO:0007669"/>
    <property type="project" value="TreeGrafter"/>
</dbReference>
<evidence type="ECO:0000256" key="2">
    <source>
        <dbReference type="PROSITE-ProRule" id="PRU00176"/>
    </source>
</evidence>
<dbReference type="eggNOG" id="KOG0533">
    <property type="taxonomic scope" value="Eukaryota"/>
</dbReference>